<comment type="subcellular location">
    <subcellularLocation>
        <location evidence="1">Membrane</location>
        <topology evidence="1">Multi-pass membrane protein</topology>
    </subcellularLocation>
</comment>
<gene>
    <name evidence="9" type="ORF">CVIRNUC_002596</name>
</gene>
<dbReference type="GO" id="GO:0016491">
    <property type="term" value="F:oxidoreductase activity"/>
    <property type="evidence" value="ECO:0007669"/>
    <property type="project" value="UniProtKB-KW"/>
</dbReference>
<dbReference type="Gene3D" id="3.40.50.80">
    <property type="entry name" value="Nucleotide-binding domain of ferredoxin-NADP reductase (FNR) module"/>
    <property type="match status" value="1"/>
</dbReference>
<dbReference type="PROSITE" id="PS51384">
    <property type="entry name" value="FAD_FR"/>
    <property type="match status" value="1"/>
</dbReference>
<evidence type="ECO:0000313" key="10">
    <source>
        <dbReference type="Proteomes" id="UP001314263"/>
    </source>
</evidence>
<feature type="transmembrane region" description="Helical" evidence="7">
    <location>
        <begin position="243"/>
        <end position="262"/>
    </location>
</feature>
<dbReference type="EMBL" id="CAUYUE010000003">
    <property type="protein sequence ID" value="CAK0758130.1"/>
    <property type="molecule type" value="Genomic_DNA"/>
</dbReference>
<dbReference type="PANTHER" id="PTHR11972:SF69">
    <property type="entry name" value="FERRIC REDUCTION OXIDASE 6-RELATED"/>
    <property type="match status" value="1"/>
</dbReference>
<dbReference type="Pfam" id="PF08022">
    <property type="entry name" value="FAD_binding_8"/>
    <property type="match status" value="1"/>
</dbReference>
<dbReference type="InterPro" id="IPR039261">
    <property type="entry name" value="FNR_nucleotide-bd"/>
</dbReference>
<protein>
    <recommendedName>
        <fullName evidence="8">FAD-binding FR-type domain-containing protein</fullName>
    </recommendedName>
</protein>
<feature type="region of interest" description="Disordered" evidence="6">
    <location>
        <begin position="549"/>
        <end position="570"/>
    </location>
</feature>
<dbReference type="Pfam" id="PF08030">
    <property type="entry name" value="NAD_binding_6"/>
    <property type="match status" value="1"/>
</dbReference>
<feature type="transmembrane region" description="Helical" evidence="7">
    <location>
        <begin position="629"/>
        <end position="653"/>
    </location>
</feature>
<dbReference type="SFLD" id="SFLDS00052">
    <property type="entry name" value="Ferric_Reductase_Domain"/>
    <property type="match status" value="1"/>
</dbReference>
<keyword evidence="3 7" id="KW-1133">Transmembrane helix</keyword>
<evidence type="ECO:0000256" key="5">
    <source>
        <dbReference type="ARBA" id="ARBA00023136"/>
    </source>
</evidence>
<feature type="transmembrane region" description="Helical" evidence="7">
    <location>
        <begin position="310"/>
        <end position="327"/>
    </location>
</feature>
<dbReference type="InterPro" id="IPR013130">
    <property type="entry name" value="Fe3_Rdtase_TM_dom"/>
</dbReference>
<dbReference type="SUPFAM" id="SSF52343">
    <property type="entry name" value="Ferredoxin reductase-like, C-terminal NADP-linked domain"/>
    <property type="match status" value="1"/>
</dbReference>
<evidence type="ECO:0000256" key="6">
    <source>
        <dbReference type="SAM" id="MobiDB-lite"/>
    </source>
</evidence>
<comment type="caution">
    <text evidence="9">The sequence shown here is derived from an EMBL/GenBank/DDBJ whole genome shotgun (WGS) entry which is preliminary data.</text>
</comment>
<sequence length="758" mass="84483">MDAGTMLRSCLSVVLQLLLSCTVVLFFAYLSAISLSAWWLSHAESALGHSLRFPYLTEYVAKRFDKADKFFEVPLSEDLSLAIWVFWGLTLVAALLSLALKALSAHSPVQPIKHGRAPKWRLQDMAHRVAHYELGPRKFWWYWCGGLKVHDAISVALWLALNVLCVQQRICLELPRLLASIRQHGGDLAGWNSKMAYLGTVSGAFGWAATLDIMLLFFPVARSTFLHWMLGTSFPALIKYHRWLGHGTVAILTLHGWGYWALWLWEGIYPRGLYWDPYGSNMLSGGLAWFAGALLWVTSLAYVRRHFFEVFYRTHIIAFVAFIAFGFMHHYQLWAYTMPGLILYLLDVTFRLAQLAYPVRLRIASVHDKSQLATLQFDMDPMTPQDPIQEVYMSSNAISRLQWHPFTTIPGEQPHSMVSIIKQYGKWTGKLMDSLRKDGEITVHVDGPYGESEERPAWIKHPVLIIFAGGIGVTPVLGIIQDLNRRRRAAKGASQEIGADVPSHVYLIFSARADAELALLHSDIISEARAQQWLSPQLYLTGRQTERRNLMKEPPSPMGSSSSEADSSAPRRYVRRTLPPYHFGALHWACAHIAAFAGAVAGGVGAWAYAVHGKSARHPRGVHDWTIGAMLVLASGLGCMLAAALVIAPAHIIHSWRMRRRAQQGKDGPPDQDADGIRDADIEHSYAKLPRPHMGRPVVAEVLTSLCKEHAAEASIGIIAAGPEKMVQSVAIAACARNDTLGLSGTPYLDVKKYTYSL</sequence>
<keyword evidence="4" id="KW-0560">Oxidoreductase</keyword>
<feature type="transmembrane region" description="Helical" evidence="7">
    <location>
        <begin position="140"/>
        <end position="161"/>
    </location>
</feature>
<dbReference type="SFLD" id="SFLDG01168">
    <property type="entry name" value="Ferric_reductase_subgroup_(FRE"/>
    <property type="match status" value="1"/>
</dbReference>
<keyword evidence="10" id="KW-1185">Reference proteome</keyword>
<feature type="transmembrane region" description="Helical" evidence="7">
    <location>
        <begin position="585"/>
        <end position="609"/>
    </location>
</feature>
<evidence type="ECO:0000256" key="2">
    <source>
        <dbReference type="ARBA" id="ARBA00022692"/>
    </source>
</evidence>
<dbReference type="GO" id="GO:0005886">
    <property type="term" value="C:plasma membrane"/>
    <property type="evidence" value="ECO:0007669"/>
    <property type="project" value="TreeGrafter"/>
</dbReference>
<name>A0AAV1HXA5_9CHLO</name>
<dbReference type="Pfam" id="PF01794">
    <property type="entry name" value="Ferric_reduct"/>
    <property type="match status" value="1"/>
</dbReference>
<organism evidence="9 10">
    <name type="scientific">Coccomyxa viridis</name>
    <dbReference type="NCBI Taxonomy" id="1274662"/>
    <lineage>
        <taxon>Eukaryota</taxon>
        <taxon>Viridiplantae</taxon>
        <taxon>Chlorophyta</taxon>
        <taxon>core chlorophytes</taxon>
        <taxon>Trebouxiophyceae</taxon>
        <taxon>Trebouxiophyceae incertae sedis</taxon>
        <taxon>Coccomyxaceae</taxon>
        <taxon>Coccomyxa</taxon>
    </lineage>
</organism>
<dbReference type="CDD" id="cd06186">
    <property type="entry name" value="NOX_Duox_like_FAD_NADP"/>
    <property type="match status" value="1"/>
</dbReference>
<evidence type="ECO:0000259" key="8">
    <source>
        <dbReference type="PROSITE" id="PS51384"/>
    </source>
</evidence>
<feature type="transmembrane region" description="Helical" evidence="7">
    <location>
        <begin position="81"/>
        <end position="103"/>
    </location>
</feature>
<accession>A0AAV1HXA5</accession>
<evidence type="ECO:0000256" key="7">
    <source>
        <dbReference type="SAM" id="Phobius"/>
    </source>
</evidence>
<dbReference type="InterPro" id="IPR050369">
    <property type="entry name" value="RBOH/FRE"/>
</dbReference>
<feature type="transmembrane region" description="Helical" evidence="7">
    <location>
        <begin position="282"/>
        <end position="303"/>
    </location>
</feature>
<keyword evidence="5 7" id="KW-0472">Membrane</keyword>
<evidence type="ECO:0000256" key="4">
    <source>
        <dbReference type="ARBA" id="ARBA00023002"/>
    </source>
</evidence>
<dbReference type="InterPro" id="IPR017927">
    <property type="entry name" value="FAD-bd_FR_type"/>
</dbReference>
<keyword evidence="2 7" id="KW-0812">Transmembrane</keyword>
<dbReference type="InterPro" id="IPR013121">
    <property type="entry name" value="Fe_red_NAD-bd_6"/>
</dbReference>
<dbReference type="InterPro" id="IPR013112">
    <property type="entry name" value="FAD-bd_8"/>
</dbReference>
<evidence type="ECO:0000313" key="9">
    <source>
        <dbReference type="EMBL" id="CAK0758130.1"/>
    </source>
</evidence>
<feature type="domain" description="FAD-binding FR-type" evidence="8">
    <location>
        <begin position="348"/>
        <end position="455"/>
    </location>
</feature>
<feature type="compositionally biased region" description="Low complexity" evidence="6">
    <location>
        <begin position="558"/>
        <end position="570"/>
    </location>
</feature>
<reference evidence="9 10" key="1">
    <citation type="submission" date="2023-10" db="EMBL/GenBank/DDBJ databases">
        <authorList>
            <person name="Maclean D."/>
            <person name="Macfadyen A."/>
        </authorList>
    </citation>
    <scope>NUCLEOTIDE SEQUENCE [LARGE SCALE GENOMIC DNA]</scope>
</reference>
<dbReference type="PANTHER" id="PTHR11972">
    <property type="entry name" value="NADPH OXIDASE"/>
    <property type="match status" value="1"/>
</dbReference>
<dbReference type="AlphaFoldDB" id="A0AAV1HXA5"/>
<proteinExistence type="predicted"/>
<evidence type="ECO:0000256" key="1">
    <source>
        <dbReference type="ARBA" id="ARBA00004141"/>
    </source>
</evidence>
<evidence type="ECO:0000256" key="3">
    <source>
        <dbReference type="ARBA" id="ARBA00022989"/>
    </source>
</evidence>
<dbReference type="Proteomes" id="UP001314263">
    <property type="component" value="Unassembled WGS sequence"/>
</dbReference>
<feature type="transmembrane region" description="Helical" evidence="7">
    <location>
        <begin position="196"/>
        <end position="222"/>
    </location>
</feature>